<organism evidence="3 4">
    <name type="scientific">Ignisphaera aggregans</name>
    <dbReference type="NCBI Taxonomy" id="334771"/>
    <lineage>
        <taxon>Archaea</taxon>
        <taxon>Thermoproteota</taxon>
        <taxon>Thermoprotei</taxon>
        <taxon>Desulfurococcales</taxon>
        <taxon>Desulfurococcaceae</taxon>
        <taxon>Ignisphaera</taxon>
    </lineage>
</organism>
<sequence>MGSESELTIVIPVLNEEEAIGKVLDELFKEGFRREQIVVVDGGSTDRTVDIAKSMGVKVVLQEGRGKADAIKTALKFVNTPYMLVMDGDYTYPAKYIRNLLELAKRCDLDEVIAARRYGRENIPIVNRFGNWVLTQMFNLLFGTKLSDVLSGMYLVKKESVEDLLFTTKGFSIESEIAAHIAATTGKIGEYPIEYRRRIGRKKLRVVHGIRIALDMVRLAWQYNPVFFIASIGALLLIPGIALGIWVAYHYLFLGIKYYVKGLIALFLTLIGLQSLFIAILALYLKRMEFRIVKKLSSVCRS</sequence>
<dbReference type="PANTHER" id="PTHR48090">
    <property type="entry name" value="UNDECAPRENYL-PHOSPHATE 4-DEOXY-4-FORMAMIDO-L-ARABINOSE TRANSFERASE-RELATED"/>
    <property type="match status" value="1"/>
</dbReference>
<gene>
    <name evidence="3" type="ORF">EYH02_00995</name>
</gene>
<dbReference type="Proteomes" id="UP000605805">
    <property type="component" value="Unassembled WGS sequence"/>
</dbReference>
<dbReference type="InterPro" id="IPR050256">
    <property type="entry name" value="Glycosyltransferase_2"/>
</dbReference>
<dbReference type="Pfam" id="PF00535">
    <property type="entry name" value="Glycos_transf_2"/>
    <property type="match status" value="1"/>
</dbReference>
<dbReference type="InterPro" id="IPR001173">
    <property type="entry name" value="Glyco_trans_2-like"/>
</dbReference>
<dbReference type="EMBL" id="DQTV01000023">
    <property type="protein sequence ID" value="HIP56638.1"/>
    <property type="molecule type" value="Genomic_DNA"/>
</dbReference>
<feature type="domain" description="Glycosyltransferase 2-like" evidence="2">
    <location>
        <begin position="8"/>
        <end position="164"/>
    </location>
</feature>
<reference evidence="3" key="1">
    <citation type="journal article" date="2020" name="ISME J.">
        <title>Gammaproteobacteria mediating utilization of methyl-, sulfur- and petroleum organic compounds in deep ocean hydrothermal plumes.</title>
        <authorList>
            <person name="Zhou Z."/>
            <person name="Liu Y."/>
            <person name="Pan J."/>
            <person name="Cron B.R."/>
            <person name="Toner B.M."/>
            <person name="Anantharaman K."/>
            <person name="Breier J.A."/>
            <person name="Dick G.J."/>
            <person name="Li M."/>
        </authorList>
    </citation>
    <scope>NUCLEOTIDE SEQUENCE</scope>
    <source>
        <strain evidence="3">SZUA-1435</strain>
    </source>
</reference>
<keyword evidence="1" id="KW-0812">Transmembrane</keyword>
<dbReference type="CDD" id="cd04179">
    <property type="entry name" value="DPM_DPG-synthase_like"/>
    <property type="match status" value="1"/>
</dbReference>
<evidence type="ECO:0000259" key="2">
    <source>
        <dbReference type="Pfam" id="PF00535"/>
    </source>
</evidence>
<keyword evidence="1" id="KW-1133">Transmembrane helix</keyword>
<dbReference type="GO" id="GO:0016740">
    <property type="term" value="F:transferase activity"/>
    <property type="evidence" value="ECO:0007669"/>
    <property type="project" value="UniProtKB-KW"/>
</dbReference>
<name>A0A832YX34_9CREN</name>
<keyword evidence="1" id="KW-0472">Membrane</keyword>
<feature type="transmembrane region" description="Helical" evidence="1">
    <location>
        <begin position="226"/>
        <end position="252"/>
    </location>
</feature>
<feature type="transmembrane region" description="Helical" evidence="1">
    <location>
        <begin position="258"/>
        <end position="285"/>
    </location>
</feature>
<evidence type="ECO:0000313" key="3">
    <source>
        <dbReference type="EMBL" id="HIP56638.1"/>
    </source>
</evidence>
<accession>A0A832YX34</accession>
<keyword evidence="3" id="KW-0808">Transferase</keyword>
<dbReference type="SUPFAM" id="SSF53448">
    <property type="entry name" value="Nucleotide-diphospho-sugar transferases"/>
    <property type="match status" value="1"/>
</dbReference>
<dbReference type="AlphaFoldDB" id="A0A832YX34"/>
<protein>
    <submittedName>
        <fullName evidence="3">Glycosyltransferase</fullName>
    </submittedName>
</protein>
<evidence type="ECO:0000256" key="1">
    <source>
        <dbReference type="SAM" id="Phobius"/>
    </source>
</evidence>
<proteinExistence type="predicted"/>
<dbReference type="PANTHER" id="PTHR48090:SF7">
    <property type="entry name" value="RFBJ PROTEIN"/>
    <property type="match status" value="1"/>
</dbReference>
<dbReference type="InterPro" id="IPR029044">
    <property type="entry name" value="Nucleotide-diphossugar_trans"/>
</dbReference>
<evidence type="ECO:0000313" key="4">
    <source>
        <dbReference type="Proteomes" id="UP000605805"/>
    </source>
</evidence>
<comment type="caution">
    <text evidence="3">The sequence shown here is derived from an EMBL/GenBank/DDBJ whole genome shotgun (WGS) entry which is preliminary data.</text>
</comment>
<dbReference type="Gene3D" id="3.90.550.10">
    <property type="entry name" value="Spore Coat Polysaccharide Biosynthesis Protein SpsA, Chain A"/>
    <property type="match status" value="1"/>
</dbReference>